<organism evidence="2 3">
    <name type="scientific">Diplodia seriata</name>
    <dbReference type="NCBI Taxonomy" id="420778"/>
    <lineage>
        <taxon>Eukaryota</taxon>
        <taxon>Fungi</taxon>
        <taxon>Dikarya</taxon>
        <taxon>Ascomycota</taxon>
        <taxon>Pezizomycotina</taxon>
        <taxon>Dothideomycetes</taxon>
        <taxon>Dothideomycetes incertae sedis</taxon>
        <taxon>Botryosphaeriales</taxon>
        <taxon>Botryosphaeriaceae</taxon>
        <taxon>Diplodia</taxon>
    </lineage>
</organism>
<name>A0ABR3CWT5_9PEZI</name>
<keyword evidence="3" id="KW-1185">Reference proteome</keyword>
<evidence type="ECO:0000313" key="2">
    <source>
        <dbReference type="EMBL" id="KAL0265372.1"/>
    </source>
</evidence>
<dbReference type="Gene3D" id="3.40.50.1580">
    <property type="entry name" value="Nucleoside phosphorylase domain"/>
    <property type="match status" value="1"/>
</dbReference>
<protein>
    <recommendedName>
        <fullName evidence="1">Nucleoside phosphorylase domain-containing protein</fullName>
    </recommendedName>
</protein>
<dbReference type="PANTHER" id="PTHR46082">
    <property type="entry name" value="ATP/GTP-BINDING PROTEIN-RELATED"/>
    <property type="match status" value="1"/>
</dbReference>
<comment type="caution">
    <text evidence="2">The sequence shown here is derived from an EMBL/GenBank/DDBJ whole genome shotgun (WGS) entry which is preliminary data.</text>
</comment>
<dbReference type="SUPFAM" id="SSF53167">
    <property type="entry name" value="Purine and uridine phosphorylases"/>
    <property type="match status" value="1"/>
</dbReference>
<reference evidence="2 3" key="1">
    <citation type="submission" date="2024-02" db="EMBL/GenBank/DDBJ databases">
        <title>De novo assembly and annotation of 12 fungi associated with fruit tree decline syndrome in Ontario, Canada.</title>
        <authorList>
            <person name="Sulman M."/>
            <person name="Ellouze W."/>
            <person name="Ilyukhin E."/>
        </authorList>
    </citation>
    <scope>NUCLEOTIDE SEQUENCE [LARGE SCALE GENOMIC DNA]</scope>
    <source>
        <strain evidence="2 3">FDS-637</strain>
    </source>
</reference>
<dbReference type="EMBL" id="JAJVCZ030000001">
    <property type="protein sequence ID" value="KAL0265372.1"/>
    <property type="molecule type" value="Genomic_DNA"/>
</dbReference>
<dbReference type="InterPro" id="IPR000845">
    <property type="entry name" value="Nucleoside_phosphorylase_d"/>
</dbReference>
<evidence type="ECO:0000259" key="1">
    <source>
        <dbReference type="Pfam" id="PF01048"/>
    </source>
</evidence>
<accession>A0ABR3CWT5</accession>
<dbReference type="GeneID" id="92005423"/>
<evidence type="ECO:0000313" key="3">
    <source>
        <dbReference type="Proteomes" id="UP001430584"/>
    </source>
</evidence>
<dbReference type="PANTHER" id="PTHR46082:SF11">
    <property type="entry name" value="AAA+ ATPASE DOMAIN-CONTAINING PROTEIN-RELATED"/>
    <property type="match status" value="1"/>
</dbReference>
<dbReference type="RefSeq" id="XP_066638112.1">
    <property type="nucleotide sequence ID" value="XM_066772833.1"/>
</dbReference>
<gene>
    <name evidence="2" type="ORF">SLS55_001338</name>
</gene>
<sequence length="441" mass="48064">MEHARLVLVIMGFAELAGYLQQTLALIGLLALGIHFIRPFLPHSSHNRNGTHEHSALGSDADAGAIVRLFDGIRKPDPPASAPAAPETRKTFQKDDYTIGLVTALDREFRAAIATLDERHNEPSDFSARPDDINHYVWGRAGQHNVVVVTFPMGRVGTNIASHVATQMVSAVPSIRFGLMVGIGGGVPWVGGKYTDVRLGDVVVSAPSGSGTTAGVVQYDLGKEESGGTRRCGSLNGPPQALLSAVSYFKAETEMAALAVAIEQASAQIKTKFRISTYAYQGMEEDTLFKAWYSGSGASWWIFGFLPFRFLRDFAVVKRARREEPAVPRIHYGLIASGNKVMKDARARDELTSWLKQNTSGGECLCFEMEAAGLMDNFPCLVIRGISDYADAHKNDKWQDYAALTAAAYAKKLLEVLKPVQVHSSREAREVIGVIREVRQG</sequence>
<dbReference type="Pfam" id="PF01048">
    <property type="entry name" value="PNP_UDP_1"/>
    <property type="match status" value="1"/>
</dbReference>
<dbReference type="Proteomes" id="UP001430584">
    <property type="component" value="Unassembled WGS sequence"/>
</dbReference>
<dbReference type="InterPro" id="IPR035994">
    <property type="entry name" value="Nucleoside_phosphorylase_sf"/>
</dbReference>
<feature type="domain" description="Nucleoside phosphorylase" evidence="1">
    <location>
        <begin position="98"/>
        <end position="415"/>
    </location>
</feature>
<proteinExistence type="predicted"/>
<dbReference type="InterPro" id="IPR053137">
    <property type="entry name" value="NLR-like"/>
</dbReference>